<evidence type="ECO:0000313" key="2">
    <source>
        <dbReference type="EMBL" id="KAK2144927.1"/>
    </source>
</evidence>
<proteinExistence type="predicted"/>
<feature type="compositionally biased region" description="Polar residues" evidence="1">
    <location>
        <begin position="350"/>
        <end position="369"/>
    </location>
</feature>
<dbReference type="EMBL" id="JAODUP010000719">
    <property type="protein sequence ID" value="KAK2144927.1"/>
    <property type="molecule type" value="Genomic_DNA"/>
</dbReference>
<sequence>MVMTYLALKENDLDKTGYSQQNRGRGHLPVDRHNAPGSPQLGDLMTRPPIKKINVAYPVENVPGLQDVARGQQDHKHSSQSEKNKTVSIDTNSLLQTHNNSHVNAQGVFVMPKINGENIVSMTLYGSSQRYTLGVIRNAELIKINFPGWKLRIYTETPSTSHYGAVPKNIIENLRALGVDFYFMQPGEDFIPPMMWRFLVADDIWVDRFIVRDADARLTQRDAAAVYAWIKSEKPFTCIRDHPSHAAYAVSGGMWGGTPRELRNILRRSWRDLMRGVPSNYLNDMNFLNSVIWPKVQSHAYCLDSVSCDHWPGANPFPIPRYGYEHVGQVVNEHDLGRPGDLQILKNAGENKNCSPSNVHRSSGNSMIL</sequence>
<organism evidence="2 3">
    <name type="scientific">Paralvinella palmiformis</name>
    <dbReference type="NCBI Taxonomy" id="53620"/>
    <lineage>
        <taxon>Eukaryota</taxon>
        <taxon>Metazoa</taxon>
        <taxon>Spiralia</taxon>
        <taxon>Lophotrochozoa</taxon>
        <taxon>Annelida</taxon>
        <taxon>Polychaeta</taxon>
        <taxon>Sedentaria</taxon>
        <taxon>Canalipalpata</taxon>
        <taxon>Terebellida</taxon>
        <taxon>Terebelliformia</taxon>
        <taxon>Alvinellidae</taxon>
        <taxon>Paralvinella</taxon>
    </lineage>
</organism>
<feature type="region of interest" description="Disordered" evidence="1">
    <location>
        <begin position="16"/>
        <end position="46"/>
    </location>
</feature>
<keyword evidence="3" id="KW-1185">Reference proteome</keyword>
<comment type="caution">
    <text evidence="2">The sequence shown here is derived from an EMBL/GenBank/DDBJ whole genome shotgun (WGS) entry which is preliminary data.</text>
</comment>
<feature type="region of interest" description="Disordered" evidence="1">
    <location>
        <begin position="349"/>
        <end position="369"/>
    </location>
</feature>
<protein>
    <submittedName>
        <fullName evidence="2">Uncharacterized protein</fullName>
    </submittedName>
</protein>
<dbReference type="Proteomes" id="UP001208570">
    <property type="component" value="Unassembled WGS sequence"/>
</dbReference>
<reference evidence="2" key="1">
    <citation type="journal article" date="2023" name="Mol. Biol. Evol.">
        <title>Third-Generation Sequencing Reveals the Adaptive Role of the Epigenome in Three Deep-Sea Polychaetes.</title>
        <authorList>
            <person name="Perez M."/>
            <person name="Aroh O."/>
            <person name="Sun Y."/>
            <person name="Lan Y."/>
            <person name="Juniper S.K."/>
            <person name="Young C.R."/>
            <person name="Angers B."/>
            <person name="Qian P.Y."/>
        </authorList>
    </citation>
    <scope>NUCLEOTIDE SEQUENCE</scope>
    <source>
        <strain evidence="2">P08H-3</strain>
    </source>
</reference>
<gene>
    <name evidence="2" type="ORF">LSH36_719g01012</name>
</gene>
<evidence type="ECO:0000256" key="1">
    <source>
        <dbReference type="SAM" id="MobiDB-lite"/>
    </source>
</evidence>
<dbReference type="AlphaFoldDB" id="A0AAD9J1N8"/>
<accession>A0AAD9J1N8</accession>
<name>A0AAD9J1N8_9ANNE</name>
<evidence type="ECO:0000313" key="3">
    <source>
        <dbReference type="Proteomes" id="UP001208570"/>
    </source>
</evidence>